<keyword evidence="2" id="KW-1185">Reference proteome</keyword>
<proteinExistence type="predicted"/>
<organism evidence="1 2">
    <name type="scientific">Magallana gigas</name>
    <name type="common">Pacific oyster</name>
    <name type="synonym">Crassostrea gigas</name>
    <dbReference type="NCBI Taxonomy" id="29159"/>
    <lineage>
        <taxon>Eukaryota</taxon>
        <taxon>Metazoa</taxon>
        <taxon>Spiralia</taxon>
        <taxon>Lophotrochozoa</taxon>
        <taxon>Mollusca</taxon>
        <taxon>Bivalvia</taxon>
        <taxon>Autobranchia</taxon>
        <taxon>Pteriomorphia</taxon>
        <taxon>Ostreida</taxon>
        <taxon>Ostreoidea</taxon>
        <taxon>Ostreidae</taxon>
        <taxon>Magallana</taxon>
    </lineage>
</organism>
<sequence length="190" mass="21741">MKWCGWTHERLRLYKQDNGYRLHMACHIDDVKAAYHLHQKYIYLRETLPETRQSAQPYDVWILANKTTGEILSGRCTCVANYRQVVVTPEPDCPRSRIYPLLGTLSLADASAVDSTKRIAREVVVEITQIGEIAHIISTERRDLQLKYEGRTVRFALWGEIAKSPNISVGELFNILCIRPAMILQVSGVQ</sequence>
<dbReference type="Proteomes" id="UP000005408">
    <property type="component" value="Unassembled WGS sequence"/>
</dbReference>
<accession>A0A8W8P0P0</accession>
<evidence type="ECO:0000313" key="2">
    <source>
        <dbReference type="Proteomes" id="UP000005408"/>
    </source>
</evidence>
<protein>
    <submittedName>
        <fullName evidence="1">Uncharacterized protein</fullName>
    </submittedName>
</protein>
<reference evidence="1" key="1">
    <citation type="submission" date="2022-08" db="UniProtKB">
        <authorList>
            <consortium name="EnsemblMetazoa"/>
        </authorList>
    </citation>
    <scope>IDENTIFICATION</scope>
    <source>
        <strain evidence="1">05x7-T-G4-1.051#20</strain>
    </source>
</reference>
<dbReference type="EnsemblMetazoa" id="G8835.1">
    <property type="protein sequence ID" value="G8835.1:cds"/>
    <property type="gene ID" value="G8835"/>
</dbReference>
<evidence type="ECO:0000313" key="1">
    <source>
        <dbReference type="EnsemblMetazoa" id="G8835.1:cds"/>
    </source>
</evidence>
<name>A0A8W8P0P0_MAGGI</name>
<dbReference type="AlphaFoldDB" id="A0A8W8P0P0"/>